<dbReference type="GeneTree" id="ENSGT00390000018554"/>
<dbReference type="Gene3D" id="3.30.50.10">
    <property type="entry name" value="Erythroid Transcription Factor GATA-1, subunit A"/>
    <property type="match status" value="1"/>
</dbReference>
<evidence type="ECO:0000256" key="3">
    <source>
        <dbReference type="ARBA" id="ARBA00022723"/>
    </source>
</evidence>
<evidence type="ECO:0000256" key="2">
    <source>
        <dbReference type="ARBA" id="ARBA00014943"/>
    </source>
</evidence>
<evidence type="ECO:0000313" key="10">
    <source>
        <dbReference type="Ensembl" id="ENSEBUP00000004909.1"/>
    </source>
</evidence>
<evidence type="ECO:0000256" key="7">
    <source>
        <dbReference type="PROSITE-ProRule" id="PRU00094"/>
    </source>
</evidence>
<keyword evidence="3" id="KW-0479">Metal-binding</keyword>
<dbReference type="Ensembl" id="ENSEBUT00000005347.1">
    <property type="protein sequence ID" value="ENSEBUP00000004909.1"/>
    <property type="gene ID" value="ENSEBUG00000003398.1"/>
</dbReference>
<reference evidence="10" key="2">
    <citation type="submission" date="2025-09" db="UniProtKB">
        <authorList>
            <consortium name="Ensembl"/>
        </authorList>
    </citation>
    <scope>IDENTIFICATION</scope>
</reference>
<keyword evidence="5" id="KW-0862">Zinc</keyword>
<keyword evidence="11" id="KW-1185">Reference proteome</keyword>
<evidence type="ECO:0000259" key="9">
    <source>
        <dbReference type="PROSITE" id="PS50114"/>
    </source>
</evidence>
<dbReference type="GO" id="GO:0006355">
    <property type="term" value="P:regulation of DNA-templated transcription"/>
    <property type="evidence" value="ECO:0007669"/>
    <property type="project" value="InterPro"/>
</dbReference>
<feature type="region of interest" description="Disordered" evidence="8">
    <location>
        <begin position="39"/>
        <end position="83"/>
    </location>
</feature>
<dbReference type="GO" id="GO:0043565">
    <property type="term" value="F:sequence-specific DNA binding"/>
    <property type="evidence" value="ECO:0007669"/>
    <property type="project" value="InterPro"/>
</dbReference>
<evidence type="ECO:0000256" key="4">
    <source>
        <dbReference type="ARBA" id="ARBA00022771"/>
    </source>
</evidence>
<dbReference type="OMA" id="LLTDQYC"/>
<dbReference type="AlphaFoldDB" id="A0A8C4PY32"/>
<dbReference type="GO" id="GO:0006325">
    <property type="term" value="P:chromatin organization"/>
    <property type="evidence" value="ECO:0007669"/>
    <property type="project" value="TreeGrafter"/>
</dbReference>
<sequence length="237" mass="26169">MPLGLKPSCSCCRTGNTAMWRRSSQGDVVCNSCAIAPGSSGGHGNSVSKTGKPEAHRRSARLRNTKARTQPAADRKLSSKGKGRRHIFKLKNPLRAPEAVATVVTSDSILYQGVFYQVGDVVSVLDEEGELYFAQIRGFMQDQYCEKSAVITWLLPTTGSPKGKFDPSTYILGPEEELPRRMEFLEFVCHAPSEYFHSRCSPYPTLAIHTDKCCTWTHLPLCVGGSSTSQQAKTEYW</sequence>
<dbReference type="SUPFAM" id="SSF57716">
    <property type="entry name" value="Glucocorticoid receptor-like (DNA-binding domain)"/>
    <property type="match status" value="1"/>
</dbReference>
<dbReference type="GO" id="GO:0005634">
    <property type="term" value="C:nucleus"/>
    <property type="evidence" value="ECO:0007669"/>
    <property type="project" value="UniProtKB-SubCell"/>
</dbReference>
<evidence type="ECO:0000256" key="5">
    <source>
        <dbReference type="ARBA" id="ARBA00022833"/>
    </source>
</evidence>
<keyword evidence="4 7" id="KW-0863">Zinc-finger</keyword>
<dbReference type="InterPro" id="IPR000679">
    <property type="entry name" value="Znf_GATA"/>
</dbReference>
<reference evidence="10" key="1">
    <citation type="submission" date="2025-08" db="UniProtKB">
        <authorList>
            <consortium name="Ensembl"/>
        </authorList>
    </citation>
    <scope>IDENTIFICATION</scope>
</reference>
<dbReference type="InterPro" id="IPR013088">
    <property type="entry name" value="Znf_NHR/GATA"/>
</dbReference>
<keyword evidence="6" id="KW-0539">Nucleus</keyword>
<name>A0A8C4PY32_EPTBU</name>
<evidence type="ECO:0000256" key="6">
    <source>
        <dbReference type="ARBA" id="ARBA00023242"/>
    </source>
</evidence>
<evidence type="ECO:0000256" key="8">
    <source>
        <dbReference type="SAM" id="MobiDB-lite"/>
    </source>
</evidence>
<dbReference type="SMART" id="SM00401">
    <property type="entry name" value="ZnF_GATA"/>
    <property type="match status" value="1"/>
</dbReference>
<evidence type="ECO:0000256" key="1">
    <source>
        <dbReference type="ARBA" id="ARBA00004123"/>
    </source>
</evidence>
<dbReference type="PANTHER" id="PTHR13340:SF2">
    <property type="entry name" value="GATA ZINC FINGER DOMAIN-CONTAINING PROTEIN 1"/>
    <property type="match status" value="1"/>
</dbReference>
<dbReference type="Proteomes" id="UP000694388">
    <property type="component" value="Unplaced"/>
</dbReference>
<accession>A0A8C4PY32</accession>
<feature type="domain" description="GATA-type" evidence="9">
    <location>
        <begin position="8"/>
        <end position="35"/>
    </location>
</feature>
<dbReference type="PANTHER" id="PTHR13340">
    <property type="entry name" value="GATA ZINC FINGER DOMAIN-CONTAINING"/>
    <property type="match status" value="1"/>
</dbReference>
<dbReference type="GO" id="GO:0008270">
    <property type="term" value="F:zinc ion binding"/>
    <property type="evidence" value="ECO:0007669"/>
    <property type="project" value="UniProtKB-KW"/>
</dbReference>
<protein>
    <recommendedName>
        <fullName evidence="2">GATA zinc finger domain-containing protein 1</fullName>
    </recommendedName>
</protein>
<comment type="subcellular location">
    <subcellularLocation>
        <location evidence="1">Nucleus</location>
    </subcellularLocation>
</comment>
<evidence type="ECO:0000313" key="11">
    <source>
        <dbReference type="Proteomes" id="UP000694388"/>
    </source>
</evidence>
<organism evidence="10 11">
    <name type="scientific">Eptatretus burgeri</name>
    <name type="common">Inshore hagfish</name>
    <dbReference type="NCBI Taxonomy" id="7764"/>
    <lineage>
        <taxon>Eukaryota</taxon>
        <taxon>Metazoa</taxon>
        <taxon>Chordata</taxon>
        <taxon>Craniata</taxon>
        <taxon>Vertebrata</taxon>
        <taxon>Cyclostomata</taxon>
        <taxon>Myxini</taxon>
        <taxon>Myxiniformes</taxon>
        <taxon>Myxinidae</taxon>
        <taxon>Eptatretinae</taxon>
        <taxon>Eptatretus</taxon>
    </lineage>
</organism>
<dbReference type="InterPro" id="IPR039050">
    <property type="entry name" value="GATAD1"/>
</dbReference>
<dbReference type="PROSITE" id="PS50114">
    <property type="entry name" value="GATA_ZN_FINGER_2"/>
    <property type="match status" value="1"/>
</dbReference>
<proteinExistence type="predicted"/>